<keyword evidence="2" id="KW-0472">Membrane</keyword>
<dbReference type="PROSITE" id="PS00194">
    <property type="entry name" value="THIOREDOXIN_1"/>
    <property type="match status" value="1"/>
</dbReference>
<evidence type="ECO:0000256" key="2">
    <source>
        <dbReference type="SAM" id="Phobius"/>
    </source>
</evidence>
<feature type="domain" description="Thioredoxin" evidence="3">
    <location>
        <begin position="20"/>
        <end position="139"/>
    </location>
</feature>
<dbReference type="InterPro" id="IPR017937">
    <property type="entry name" value="Thioredoxin_CS"/>
</dbReference>
<dbReference type="SUPFAM" id="SSF52833">
    <property type="entry name" value="Thioredoxin-like"/>
    <property type="match status" value="1"/>
</dbReference>
<dbReference type="GO" id="GO:0003756">
    <property type="term" value="F:protein disulfide isomerase activity"/>
    <property type="evidence" value="ECO:0007669"/>
    <property type="project" value="TreeGrafter"/>
</dbReference>
<dbReference type="PANTHER" id="PTHR45672:SF11">
    <property type="entry name" value="PROTEIN DISULFIDE-ISOMERASE C17H9.14C"/>
    <property type="match status" value="1"/>
</dbReference>
<evidence type="ECO:0000313" key="4">
    <source>
        <dbReference type="EMBL" id="QFG75158.1"/>
    </source>
</evidence>
<dbReference type="PRINTS" id="PR00421">
    <property type="entry name" value="THIOREDOXIN"/>
</dbReference>
<dbReference type="CDD" id="cd02961">
    <property type="entry name" value="PDI_a_family"/>
    <property type="match status" value="1"/>
</dbReference>
<dbReference type="InterPro" id="IPR013766">
    <property type="entry name" value="Thioredoxin_domain"/>
</dbReference>
<dbReference type="Pfam" id="PF00085">
    <property type="entry name" value="Thioredoxin"/>
    <property type="match status" value="1"/>
</dbReference>
<keyword evidence="2" id="KW-1133">Transmembrane helix</keyword>
<comment type="similarity">
    <text evidence="1">Belongs to the protein disulfide isomerase family.</text>
</comment>
<dbReference type="Gene3D" id="3.40.30.10">
    <property type="entry name" value="Glutaredoxin"/>
    <property type="match status" value="1"/>
</dbReference>
<accession>A0A5J6VML7</accession>
<name>A0A5J6VML7_9VIRU</name>
<sequence length="139" mass="15789">MKSCFQKLCCHPFFWAVVVVFVGSLFYHYSVQQGMIETFVSDDVDYGTGKKLVLFYADWCGHCKNIKPVWNKASKKAKGDVKMVKVNCGEENKEHQSIVDKYNIEGFPTIKLLNNGKVESDYTGGRDEKDLVNYVNGLS</sequence>
<feature type="transmembrane region" description="Helical" evidence="2">
    <location>
        <begin position="12"/>
        <end position="29"/>
    </location>
</feature>
<organism evidence="4">
    <name type="scientific">Megaviridae environmental sample</name>
    <dbReference type="NCBI Taxonomy" id="1737588"/>
    <lineage>
        <taxon>Viruses</taxon>
        <taxon>Varidnaviria</taxon>
        <taxon>Bamfordvirae</taxon>
        <taxon>Nucleocytoviricota</taxon>
        <taxon>Megaviricetes</taxon>
        <taxon>Imitervirales</taxon>
        <taxon>Mimiviridae</taxon>
        <taxon>environmental samples</taxon>
    </lineage>
</organism>
<dbReference type="InterPro" id="IPR036249">
    <property type="entry name" value="Thioredoxin-like_sf"/>
</dbReference>
<dbReference type="EMBL" id="MN448299">
    <property type="protein sequence ID" value="QFG75158.1"/>
    <property type="molecule type" value="Genomic_DNA"/>
</dbReference>
<keyword evidence="2" id="KW-0812">Transmembrane</keyword>
<dbReference type="InterPro" id="IPR051063">
    <property type="entry name" value="PDI"/>
</dbReference>
<reference evidence="4" key="1">
    <citation type="journal article" date="2019" name="Philos. Trans. R. Soc. Lond., B, Biol. Sci.">
        <title>Targeted metagenomic recovery of four divergent viruses reveals shared and distinctive characteristics of giant viruses of marine eukaryotes.</title>
        <authorList>
            <person name="Needham D.M."/>
            <person name="Poirier C."/>
            <person name="Hehenberger E."/>
            <person name="Jimenez V."/>
            <person name="Swalwell J.E."/>
            <person name="Santoro A.E."/>
            <person name="Worden A.Z."/>
        </authorList>
    </citation>
    <scope>NUCLEOTIDE SEQUENCE</scope>
    <source>
        <strain evidence="4">OPacV-421</strain>
    </source>
</reference>
<evidence type="ECO:0000256" key="1">
    <source>
        <dbReference type="ARBA" id="ARBA00006347"/>
    </source>
</evidence>
<proteinExistence type="inferred from homology"/>
<protein>
    <submittedName>
        <fullName evidence="4">Thioredoxin</fullName>
    </submittedName>
</protein>
<dbReference type="PROSITE" id="PS51352">
    <property type="entry name" value="THIOREDOXIN_2"/>
    <property type="match status" value="1"/>
</dbReference>
<dbReference type="GO" id="GO:0006457">
    <property type="term" value="P:protein folding"/>
    <property type="evidence" value="ECO:0007669"/>
    <property type="project" value="TreeGrafter"/>
</dbReference>
<dbReference type="PANTHER" id="PTHR45672">
    <property type="entry name" value="PROTEIN DISULFIDE-ISOMERASE C17H9.14C-RELATED"/>
    <property type="match status" value="1"/>
</dbReference>
<evidence type="ECO:0000259" key="3">
    <source>
        <dbReference type="PROSITE" id="PS51352"/>
    </source>
</evidence>